<keyword evidence="1 5" id="KW-0732">Signal</keyword>
<protein>
    <recommendedName>
        <fullName evidence="6">Fibronectin type-III domain-containing protein</fullName>
    </recommendedName>
</protein>
<gene>
    <name evidence="7" type="ORF">ADL15_01560</name>
</gene>
<dbReference type="SMART" id="SM00237">
    <property type="entry name" value="Calx_beta"/>
    <property type="match status" value="7"/>
</dbReference>
<feature type="chain" id="PRO_5007055769" description="Fibronectin type-III domain-containing protein" evidence="5">
    <location>
        <begin position="35"/>
        <end position="1737"/>
    </location>
</feature>
<dbReference type="InterPro" id="IPR003961">
    <property type="entry name" value="FN3_dom"/>
</dbReference>
<evidence type="ECO:0000256" key="1">
    <source>
        <dbReference type="ARBA" id="ARBA00022729"/>
    </source>
</evidence>
<evidence type="ECO:0000259" key="6">
    <source>
        <dbReference type="PROSITE" id="PS50853"/>
    </source>
</evidence>
<dbReference type="GO" id="GO:0030001">
    <property type="term" value="P:metal ion transport"/>
    <property type="evidence" value="ECO:0007669"/>
    <property type="project" value="TreeGrafter"/>
</dbReference>
<evidence type="ECO:0000256" key="2">
    <source>
        <dbReference type="ARBA" id="ARBA00022737"/>
    </source>
</evidence>
<reference evidence="7 8" key="1">
    <citation type="submission" date="2015-10" db="EMBL/GenBank/DDBJ databases">
        <authorList>
            <person name="Gilbert D.G."/>
        </authorList>
    </citation>
    <scope>NUCLEOTIDE SEQUENCE [LARGE SCALE GENOMIC DNA]</scope>
    <source>
        <strain evidence="7 8">NRRL B-16712</strain>
    </source>
</reference>
<comment type="caution">
    <text evidence="7">The sequence shown here is derived from an EMBL/GenBank/DDBJ whole genome shotgun (WGS) entry which is preliminary data.</text>
</comment>
<keyword evidence="8" id="KW-1185">Reference proteome</keyword>
<dbReference type="InterPro" id="IPR038081">
    <property type="entry name" value="CalX-like_sf"/>
</dbReference>
<dbReference type="SUPFAM" id="SSF141072">
    <property type="entry name" value="CalX-like"/>
    <property type="match status" value="9"/>
</dbReference>
<dbReference type="GO" id="GO:0007154">
    <property type="term" value="P:cell communication"/>
    <property type="evidence" value="ECO:0007669"/>
    <property type="project" value="InterPro"/>
</dbReference>
<evidence type="ECO:0000256" key="5">
    <source>
        <dbReference type="SAM" id="SignalP"/>
    </source>
</evidence>
<dbReference type="InterPro" id="IPR051171">
    <property type="entry name" value="CaCA"/>
</dbReference>
<dbReference type="PROSITE" id="PS50853">
    <property type="entry name" value="FN3"/>
    <property type="match status" value="1"/>
</dbReference>
<dbReference type="PANTHER" id="PTHR11878">
    <property type="entry name" value="SODIUM/CALCIUM EXCHANGER"/>
    <property type="match status" value="1"/>
</dbReference>
<name>A0A0X3VBY4_9ACTN</name>
<evidence type="ECO:0000313" key="8">
    <source>
        <dbReference type="Proteomes" id="UP000053244"/>
    </source>
</evidence>
<proteinExistence type="predicted"/>
<evidence type="ECO:0000256" key="3">
    <source>
        <dbReference type="ARBA" id="ARBA00022837"/>
    </source>
</evidence>
<feature type="signal peptide" evidence="5">
    <location>
        <begin position="1"/>
        <end position="34"/>
    </location>
</feature>
<keyword evidence="4" id="KW-0813">Transport</keyword>
<organism evidence="7 8">
    <name type="scientific">Actinoplanes awajinensis subsp. mycoplanecinus</name>
    <dbReference type="NCBI Taxonomy" id="135947"/>
    <lineage>
        <taxon>Bacteria</taxon>
        <taxon>Bacillati</taxon>
        <taxon>Actinomycetota</taxon>
        <taxon>Actinomycetes</taxon>
        <taxon>Micromonosporales</taxon>
        <taxon>Micromonosporaceae</taxon>
        <taxon>Actinoplanes</taxon>
    </lineage>
</organism>
<dbReference type="Proteomes" id="UP000053244">
    <property type="component" value="Unassembled WGS sequence"/>
</dbReference>
<dbReference type="Gene3D" id="2.60.40.2030">
    <property type="match status" value="9"/>
</dbReference>
<keyword evidence="2" id="KW-0677">Repeat</keyword>
<dbReference type="Pfam" id="PF03160">
    <property type="entry name" value="Calx-beta"/>
    <property type="match status" value="9"/>
</dbReference>
<dbReference type="PANTHER" id="PTHR11878:SF65">
    <property type="entry name" value="NA_CA-EXCHANGE PROTEIN, ISOFORM G"/>
    <property type="match status" value="1"/>
</dbReference>
<accession>A0A0X3VBY4</accession>
<keyword evidence="4" id="KW-0406">Ion transport</keyword>
<feature type="domain" description="Fibronectin type-III" evidence="6">
    <location>
        <begin position="1642"/>
        <end position="1737"/>
    </location>
</feature>
<evidence type="ECO:0000313" key="7">
    <source>
        <dbReference type="EMBL" id="KUL42250.1"/>
    </source>
</evidence>
<evidence type="ECO:0000256" key="4">
    <source>
        <dbReference type="ARBA" id="ARBA00023065"/>
    </source>
</evidence>
<sequence length="1737" mass="179014">MWSPSRFRSALSVAAAAALGTLPGIFVFAPPARADGEYTITISVEDTLAVEGTSGPSGEYINVMLSPPPDAPVTVHLETEADGTATLGDDFMAFDEDLTFDAAETLKQVAVQILGDDIYEPGGETYSFVVASPGNEVGTGVGSHEITIPDDDDAPTVASLTFGDALDEGSAEAGPHDVPFTVELSNPSSTPIILKVTGDDDTAVQPAGTVGGADYAVPDTVTIPGGKKSEEFAVTVIGDEVFEKDETAVVSVAPADGQSPVSGEASATLTITNDDHAPGVAVPALTQAEGTTMVLDALVIGETQEPIPWTASVFPAWVEAGSPAAFADFSASVVASGTIQPGDGHVDLGTVSLAEDQADEFAETFNVVVDLGSLNMNGYPFGNLETIEDKDSDLPPLIVGSDPVTLKEGASFDVPYSLDFDDVPGNTATRTEKPVSASWTLSSVDAVHGSDYSGETSGTLAFEPGSTAGSIHVTTEADADVETDETLSLALSDPQNAGDLVGNPVPITITNQVRPDFTVTSEVAATEGQADPATFTVTLTEPAAEDVHFDVSIADQSTAAGDYTAPPVELTIPAMSETGEIKVPILDDEVYETTETATLTVVLAGEEAGSTATLSIEDDDTAPTRLDVRTFDQEEGAHVELGADVSNAGQDSIPWTAEVKPGMSGDPAEAGDFTTGDLVLSGSIEPGDDHIDLGAVDLLVDQTDEFPETVDVVVKLGVDGALGTFSATSTVEDASTELGPNVMAPDPARIVEGQSASLPVRLSFAGMPWNTATKTEKTVEVDYTLNPETAEGTATEDVDYTGDTSGKLVFAPDQLSEPITFETVADDVEEGGETVLVDLSNLVNASGSNPSQTAATIVDSADLPTFSVTPEVRVTEGDDAYARITVTLSAAAPGDVELDMSIGDGIADSDDFSSPDDGILTIPAGQRTGTIDIPITDNEVYEYTEDIAVTMRLLDDETDATGAEQTSKIIIADDESVPTITLNAAPGAEGDEIDVIATPSGPAQNDMLYDLTFTGATSGGANPAEADDYSVDDVETFGFIAGGTAGPVSIHTIYLLDDAIDEPVETLTMTATNTTVEGVDPVVTTYTITDDPADLPPTVSVGDVSVQENAGVADVPVRLAFTGGNGATASEQPVTVAYRILPGTADTADYFATAEGSLTLPTGGRDAVIHIPIVDDIRVETSEYFQVQVLSASPAGATVGAGTGTVTILENDRNLPVPSFAVTGDVLAAEGGTASFKVTLSAPAQEAVDFTVGMQPGTATPGGNDDGETDYTDPPRALRIPAGSTSATLDVPIRQDTVWEGDESARLSVELAAGELDAAGPAQQGQLTITDDETKPAITLNQTSAALMEGDTFELAGTITGVAQRDLTFDSPVVATSAENTDYDLTDDEVTIPGGTLSGSKVKLGSIHFNRDATDEDTETLRVSFGGNVLTFQVADDPADTPPAVTIGDATVGESDGSAELAVSLTFSGGTKATERTITVPWATVAGTADAGKDYTTSSGQLTLTSPSSTDTIRIPVLADKRDEATQTFTVRLGAPSPAGVTLAKPDGKVTITDDDKPSAPTLTAPASIVGPGRVTLSGVAGANAQVELLRAVGTSGGSFREAMTTTADDDGVYRFTLTFALGYRVMTRANKLTSPVRTVSVKQDPTLVVVSSSKGTVTMAVRGDPDEPGQRVIIQRRVSGEWREVDTGELNRAGKYTTTLRSLKSGGTYVYRAVIASTPSIGVLSGASDTETVKVK</sequence>
<keyword evidence="3" id="KW-0106">Calcium</keyword>
<dbReference type="GO" id="GO:0016020">
    <property type="term" value="C:membrane"/>
    <property type="evidence" value="ECO:0007669"/>
    <property type="project" value="InterPro"/>
</dbReference>
<dbReference type="InterPro" id="IPR003644">
    <property type="entry name" value="Calx_beta"/>
</dbReference>
<dbReference type="EMBL" id="LLZH01000002">
    <property type="protein sequence ID" value="KUL42250.1"/>
    <property type="molecule type" value="Genomic_DNA"/>
</dbReference>